<accession>A0ABQ0HY19</accession>
<protein>
    <recommendedName>
        <fullName evidence="3">Methyltransferase</fullName>
    </recommendedName>
</protein>
<proteinExistence type="predicted"/>
<evidence type="ECO:0000313" key="2">
    <source>
        <dbReference type="Proteomes" id="UP000010744"/>
    </source>
</evidence>
<keyword evidence="2" id="KW-1185">Reference proteome</keyword>
<comment type="caution">
    <text evidence="1">The sequence shown here is derived from an EMBL/GenBank/DDBJ whole genome shotgun (WGS) entry which is preliminary data.</text>
</comment>
<gene>
    <name evidence="1" type="ORF">GORBP_095_00190</name>
</gene>
<reference evidence="1 2" key="1">
    <citation type="submission" date="2012-08" db="EMBL/GenBank/DDBJ databases">
        <title>Whole genome shotgun sequence of Gordonia rubripertincta NBRC 101908.</title>
        <authorList>
            <person name="Takarada H."/>
            <person name="Hosoyama A."/>
            <person name="Tsuchikane K."/>
            <person name="Katsumata H."/>
            <person name="Baba S."/>
            <person name="Ohji S."/>
            <person name="Yamazaki S."/>
            <person name="Fujita N."/>
        </authorList>
    </citation>
    <scope>NUCLEOTIDE SEQUENCE [LARGE SCALE GENOMIC DNA]</scope>
    <source>
        <strain evidence="1 2">NBRC 101908</strain>
    </source>
</reference>
<evidence type="ECO:0008006" key="3">
    <source>
        <dbReference type="Google" id="ProtNLM"/>
    </source>
</evidence>
<evidence type="ECO:0000313" key="1">
    <source>
        <dbReference type="EMBL" id="GAB87148.1"/>
    </source>
</evidence>
<dbReference type="Proteomes" id="UP000010744">
    <property type="component" value="Unassembled WGS sequence"/>
</dbReference>
<dbReference type="EMBL" id="BAHB01000095">
    <property type="protein sequence ID" value="GAB87148.1"/>
    <property type="molecule type" value="Genomic_DNA"/>
</dbReference>
<name>A0ABQ0HY19_GORRU</name>
<organism evidence="1 2">
    <name type="scientific">Gordonia rubripertincta NBRC 101908</name>
    <dbReference type="NCBI Taxonomy" id="1077975"/>
    <lineage>
        <taxon>Bacteria</taxon>
        <taxon>Bacillati</taxon>
        <taxon>Actinomycetota</taxon>
        <taxon>Actinomycetes</taxon>
        <taxon>Mycobacteriales</taxon>
        <taxon>Gordoniaceae</taxon>
        <taxon>Gordonia</taxon>
    </lineage>
</organism>
<sequence length="63" mass="6640">MLSDLGAGGPCAPALMVDCGWGAGLLSALYLDEHDACTYFMARVLRISEANDYEMSAVTNALP</sequence>